<evidence type="ECO:0000256" key="2">
    <source>
        <dbReference type="SAM" id="SignalP"/>
    </source>
</evidence>
<dbReference type="Pfam" id="PF08530">
    <property type="entry name" value="PepX_C"/>
    <property type="match status" value="1"/>
</dbReference>
<dbReference type="InterPro" id="IPR000383">
    <property type="entry name" value="Xaa-Pro-like_dom"/>
</dbReference>
<dbReference type="VEuPathDB" id="TriTrypDB:BSAL_66085"/>
<dbReference type="PANTHER" id="PTHR22946:SF9">
    <property type="entry name" value="POLYKETIDE TRANSFERASE AF380"/>
    <property type="match status" value="1"/>
</dbReference>
<dbReference type="Pfam" id="PF02129">
    <property type="entry name" value="Peptidase_S15"/>
    <property type="match status" value="1"/>
</dbReference>
<feature type="domain" description="Xaa-Pro dipeptidyl-peptidase C-terminal" evidence="3">
    <location>
        <begin position="306"/>
        <end position="537"/>
    </location>
</feature>
<keyword evidence="4" id="KW-0067">ATP-binding</keyword>
<evidence type="ECO:0000313" key="4">
    <source>
        <dbReference type="EMBL" id="CUF82773.1"/>
    </source>
</evidence>
<gene>
    <name evidence="4" type="ORF">BSAL_66085</name>
</gene>
<name>A0A0S4IPA5_BODSA</name>
<dbReference type="SUPFAM" id="SSF53474">
    <property type="entry name" value="alpha/beta-Hydrolases"/>
    <property type="match status" value="1"/>
</dbReference>
<dbReference type="InterPro" id="IPR008979">
    <property type="entry name" value="Galactose-bd-like_sf"/>
</dbReference>
<dbReference type="Gene3D" id="2.60.120.260">
    <property type="entry name" value="Galactose-binding domain-like"/>
    <property type="match status" value="1"/>
</dbReference>
<dbReference type="GO" id="GO:0005524">
    <property type="term" value="F:ATP binding"/>
    <property type="evidence" value="ECO:0007669"/>
    <property type="project" value="UniProtKB-KW"/>
</dbReference>
<proteinExistence type="predicted"/>
<organism evidence="4 5">
    <name type="scientific">Bodo saltans</name>
    <name type="common">Flagellated protozoan</name>
    <dbReference type="NCBI Taxonomy" id="75058"/>
    <lineage>
        <taxon>Eukaryota</taxon>
        <taxon>Discoba</taxon>
        <taxon>Euglenozoa</taxon>
        <taxon>Kinetoplastea</taxon>
        <taxon>Metakinetoplastina</taxon>
        <taxon>Eubodonida</taxon>
        <taxon>Bodonidae</taxon>
        <taxon>Bodo</taxon>
    </lineage>
</organism>
<dbReference type="SMART" id="SM00939">
    <property type="entry name" value="PepX_C"/>
    <property type="match status" value="1"/>
</dbReference>
<dbReference type="AlphaFoldDB" id="A0A0S4IPA5"/>
<dbReference type="OrthoDB" id="249703at2759"/>
<reference evidence="5" key="1">
    <citation type="submission" date="2015-09" db="EMBL/GenBank/DDBJ databases">
        <authorList>
            <consortium name="Pathogen Informatics"/>
        </authorList>
    </citation>
    <scope>NUCLEOTIDE SEQUENCE [LARGE SCALE GENOMIC DNA]</scope>
    <source>
        <strain evidence="5">Lake Konstanz</strain>
    </source>
</reference>
<protein>
    <submittedName>
        <fullName evidence="4">ABC transporter ATP-binding protein, putative</fullName>
    </submittedName>
</protein>
<keyword evidence="4" id="KW-0547">Nucleotide-binding</keyword>
<dbReference type="InterPro" id="IPR029058">
    <property type="entry name" value="AB_hydrolase_fold"/>
</dbReference>
<dbReference type="GO" id="GO:0008239">
    <property type="term" value="F:dipeptidyl-peptidase activity"/>
    <property type="evidence" value="ECO:0007669"/>
    <property type="project" value="InterPro"/>
</dbReference>
<feature type="signal peptide" evidence="2">
    <location>
        <begin position="1"/>
        <end position="26"/>
    </location>
</feature>
<dbReference type="Proteomes" id="UP000051952">
    <property type="component" value="Unassembled WGS sequence"/>
</dbReference>
<sequence length="539" mass="58789">MRHSLRSNDVALFAVTLAMIAAAVFAVRIPDATGKSTWLADLNIVSFDNTTLHADAFIPVASSTTELFPVIIFPNSWGCPQLEYVTRALQLGDRGYVALEYETRGWWLSGGEIDMAGPKDIQDAQVVIDFVAAHATEWQADMTRVAMAGISYGAGITLLTAGTDARVKVAVAMSGWNNLTDFAYGEQTPNYKQTQGLLHSSEDLGHPSAEMFELERDLTNHTNVSFITTFGNSRSPQRLVDVFNARNIPVFLSSNYGDRFFRPQYMLEFFPALTCPKMLLLNNGPHAMPEAVGLFVNTSYIWNQALLWLEAHLKNISNGIDAQKPLQMELGTSIFSESRLNFTSDPSASTQPWYLARDGSLNPTAPPHNESSVLEPTIFFSTTQVLNSGTSDDTWEALGLPFVTNLSSANVTTTALFQSAPLTSATLVCGTPSVQLRLGTTSSTGFQVYAFLYEVDPLFPTDGTYLTEGFYTQWASSPSPSVTTVTFPMHTLCRVIDVGSSIVLGIVLYNEQYVPANSSPEFSVSFATGGESVLRLPSS</sequence>
<dbReference type="InterPro" id="IPR013736">
    <property type="entry name" value="Xaa-Pro_dipept_C"/>
</dbReference>
<keyword evidence="5" id="KW-1185">Reference proteome</keyword>
<dbReference type="EMBL" id="CYKH01000418">
    <property type="protein sequence ID" value="CUF82773.1"/>
    <property type="molecule type" value="Genomic_DNA"/>
</dbReference>
<dbReference type="InterPro" id="IPR050261">
    <property type="entry name" value="FrsA_esterase"/>
</dbReference>
<dbReference type="PANTHER" id="PTHR22946">
    <property type="entry name" value="DIENELACTONE HYDROLASE DOMAIN-CONTAINING PROTEIN-RELATED"/>
    <property type="match status" value="1"/>
</dbReference>
<dbReference type="OMA" id="WHETIFS"/>
<keyword evidence="2" id="KW-0732">Signal</keyword>
<dbReference type="SUPFAM" id="SSF49785">
    <property type="entry name" value="Galactose-binding domain-like"/>
    <property type="match status" value="1"/>
</dbReference>
<dbReference type="GO" id="GO:0016788">
    <property type="term" value="F:hydrolase activity, acting on ester bonds"/>
    <property type="evidence" value="ECO:0007669"/>
    <property type="project" value="UniProtKB-ARBA"/>
</dbReference>
<keyword evidence="1" id="KW-0378">Hydrolase</keyword>
<evidence type="ECO:0000313" key="5">
    <source>
        <dbReference type="Proteomes" id="UP000051952"/>
    </source>
</evidence>
<feature type="chain" id="PRO_5006621382" evidence="2">
    <location>
        <begin position="27"/>
        <end position="539"/>
    </location>
</feature>
<accession>A0A0S4IPA5</accession>
<evidence type="ECO:0000259" key="3">
    <source>
        <dbReference type="SMART" id="SM00939"/>
    </source>
</evidence>
<evidence type="ECO:0000256" key="1">
    <source>
        <dbReference type="ARBA" id="ARBA00022801"/>
    </source>
</evidence>
<dbReference type="Gene3D" id="3.40.50.1820">
    <property type="entry name" value="alpha/beta hydrolase"/>
    <property type="match status" value="1"/>
</dbReference>